<accession>A0A7W7C9F0</accession>
<evidence type="ECO:0000313" key="3">
    <source>
        <dbReference type="Proteomes" id="UP000533598"/>
    </source>
</evidence>
<protein>
    <submittedName>
        <fullName evidence="2">Uncharacterized protein</fullName>
    </submittedName>
</protein>
<feature type="chain" id="PRO_5030774250" evidence="1">
    <location>
        <begin position="32"/>
        <end position="132"/>
    </location>
</feature>
<organism evidence="2 3">
    <name type="scientific">Crossiella cryophila</name>
    <dbReference type="NCBI Taxonomy" id="43355"/>
    <lineage>
        <taxon>Bacteria</taxon>
        <taxon>Bacillati</taxon>
        <taxon>Actinomycetota</taxon>
        <taxon>Actinomycetes</taxon>
        <taxon>Pseudonocardiales</taxon>
        <taxon>Pseudonocardiaceae</taxon>
        <taxon>Crossiella</taxon>
    </lineage>
</organism>
<evidence type="ECO:0000256" key="1">
    <source>
        <dbReference type="SAM" id="SignalP"/>
    </source>
</evidence>
<name>A0A7W7C9F0_9PSEU</name>
<sequence length="132" mass="14709">MSIRQKVAGYGAAVLAMVGALSVAAPLAAQAEINPCDLGVKLQELRGWDANDQYNIVVWKSTARESSHFNGIALQGHETAQECKGFFGNTVHIFWMVFKDGQFTRKGDGGYRNWAFSGRFERNDRHVKFLAR</sequence>
<dbReference type="EMBL" id="JACHMH010000001">
    <property type="protein sequence ID" value="MBB4676946.1"/>
    <property type="molecule type" value="Genomic_DNA"/>
</dbReference>
<dbReference type="AlphaFoldDB" id="A0A7W7C9F0"/>
<comment type="caution">
    <text evidence="2">The sequence shown here is derived from an EMBL/GenBank/DDBJ whole genome shotgun (WGS) entry which is preliminary data.</text>
</comment>
<feature type="signal peptide" evidence="1">
    <location>
        <begin position="1"/>
        <end position="31"/>
    </location>
</feature>
<keyword evidence="1" id="KW-0732">Signal</keyword>
<keyword evidence="3" id="KW-1185">Reference proteome</keyword>
<evidence type="ECO:0000313" key="2">
    <source>
        <dbReference type="EMBL" id="MBB4676946.1"/>
    </source>
</evidence>
<gene>
    <name evidence="2" type="ORF">HNR67_003064</name>
</gene>
<dbReference type="Proteomes" id="UP000533598">
    <property type="component" value="Unassembled WGS sequence"/>
</dbReference>
<reference evidence="2 3" key="1">
    <citation type="submission" date="2020-08" db="EMBL/GenBank/DDBJ databases">
        <title>Sequencing the genomes of 1000 actinobacteria strains.</title>
        <authorList>
            <person name="Klenk H.-P."/>
        </authorList>
    </citation>
    <scope>NUCLEOTIDE SEQUENCE [LARGE SCALE GENOMIC DNA]</scope>
    <source>
        <strain evidence="2 3">DSM 44230</strain>
    </source>
</reference>
<proteinExistence type="predicted"/>
<dbReference type="RefSeq" id="WP_185002765.1">
    <property type="nucleotide sequence ID" value="NZ_BAAAUI010000075.1"/>
</dbReference>